<dbReference type="PATRIC" id="fig|1150625.3.peg.2905"/>
<reference evidence="2 3" key="1">
    <citation type="journal article" date="2016" name="Front. Microbiol.">
        <title>Microevolution Analysis of Bacillus coahuilensis Unveils Differences in Phosphorus Acquisition Strategies and Their Regulation.</title>
        <authorList>
            <person name="Gomez-Lunar Z."/>
            <person name="Hernandez-Gonzalez I."/>
            <person name="Rodriguez-Torres M.D."/>
            <person name="Souza V."/>
            <person name="Olmedo-Alvarez G."/>
        </authorList>
    </citation>
    <scope>NUCLEOTIDE SEQUENCE [LARGE SCALE GENOMIC DNA]</scope>
    <source>
        <strain evidence="3">p1.1.43</strain>
    </source>
</reference>
<protein>
    <recommendedName>
        <fullName evidence="4">Permease</fullName>
    </recommendedName>
</protein>
<keyword evidence="1" id="KW-0812">Transmembrane</keyword>
<name>A0A147K5H4_9BACI</name>
<dbReference type="EMBL" id="LDYG01000046">
    <property type="protein sequence ID" value="KUP04910.1"/>
    <property type="molecule type" value="Genomic_DNA"/>
</dbReference>
<keyword evidence="1" id="KW-0472">Membrane</keyword>
<gene>
    <name evidence="2" type="ORF">Q75_13835</name>
</gene>
<evidence type="ECO:0000256" key="1">
    <source>
        <dbReference type="SAM" id="Phobius"/>
    </source>
</evidence>
<sequence>MKAQFLFYLLGLFVLGLGVTLTIKAELGTGAWDALSVGLSTTFGLTVGNWAIIVGIVLIGVNSVILKKRPDVLAAITIFLVGLFIDFWLLFALINWSPEGKVSQIVVLLIGMCLIAFGIALYIQAHKFPLNPIDGFMMAIKERLHVNLMVAKTIAEVTALLFAFLFKGPIGIGTVIITLGIGSLIQLFNPLAERAMSILVKDN</sequence>
<feature type="transmembrane region" description="Helical" evidence="1">
    <location>
        <begin position="5"/>
        <end position="23"/>
    </location>
</feature>
<evidence type="ECO:0008006" key="4">
    <source>
        <dbReference type="Google" id="ProtNLM"/>
    </source>
</evidence>
<feature type="transmembrane region" description="Helical" evidence="1">
    <location>
        <begin position="43"/>
        <end position="65"/>
    </location>
</feature>
<dbReference type="AlphaFoldDB" id="A0A147K5H4"/>
<dbReference type="OrthoDB" id="1902994at2"/>
<organism evidence="2 3">
    <name type="scientific">Bacillus coahuilensis p1.1.43</name>
    <dbReference type="NCBI Taxonomy" id="1150625"/>
    <lineage>
        <taxon>Bacteria</taxon>
        <taxon>Bacillati</taxon>
        <taxon>Bacillota</taxon>
        <taxon>Bacilli</taxon>
        <taxon>Bacillales</taxon>
        <taxon>Bacillaceae</taxon>
        <taxon>Bacillus</taxon>
    </lineage>
</organism>
<feature type="transmembrane region" description="Helical" evidence="1">
    <location>
        <begin position="144"/>
        <end position="164"/>
    </location>
</feature>
<accession>A0A147K5H4</accession>
<dbReference type="PANTHER" id="PTHR40078">
    <property type="entry name" value="INTEGRAL MEMBRANE PROTEIN-RELATED"/>
    <property type="match status" value="1"/>
</dbReference>
<dbReference type="RefSeq" id="WP_059351698.1">
    <property type="nucleotide sequence ID" value="NZ_LDYG01000046.1"/>
</dbReference>
<evidence type="ECO:0000313" key="2">
    <source>
        <dbReference type="EMBL" id="KUP04910.1"/>
    </source>
</evidence>
<keyword evidence="3" id="KW-1185">Reference proteome</keyword>
<dbReference type="PANTHER" id="PTHR40078:SF1">
    <property type="entry name" value="INTEGRAL MEMBRANE PROTEIN"/>
    <property type="match status" value="1"/>
</dbReference>
<dbReference type="STRING" id="1150625.Q75_13835"/>
<dbReference type="Proteomes" id="UP000074108">
    <property type="component" value="Unassembled WGS sequence"/>
</dbReference>
<dbReference type="InterPro" id="IPR038750">
    <property type="entry name" value="YczE/YyaS-like"/>
</dbReference>
<evidence type="ECO:0000313" key="3">
    <source>
        <dbReference type="Proteomes" id="UP000074108"/>
    </source>
</evidence>
<proteinExistence type="predicted"/>
<feature type="transmembrane region" description="Helical" evidence="1">
    <location>
        <begin position="102"/>
        <end position="123"/>
    </location>
</feature>
<dbReference type="Pfam" id="PF19700">
    <property type="entry name" value="DUF6198"/>
    <property type="match status" value="1"/>
</dbReference>
<feature type="transmembrane region" description="Helical" evidence="1">
    <location>
        <begin position="170"/>
        <end position="188"/>
    </location>
</feature>
<comment type="caution">
    <text evidence="2">The sequence shown here is derived from an EMBL/GenBank/DDBJ whole genome shotgun (WGS) entry which is preliminary data.</text>
</comment>
<keyword evidence="1" id="KW-1133">Transmembrane helix</keyword>
<feature type="transmembrane region" description="Helical" evidence="1">
    <location>
        <begin position="72"/>
        <end position="96"/>
    </location>
</feature>